<gene>
    <name evidence="3" type="ORF">PCOR1329_LOCUS25024</name>
</gene>
<keyword evidence="4" id="KW-1185">Reference proteome</keyword>
<feature type="compositionally biased region" description="Basic and acidic residues" evidence="1">
    <location>
        <begin position="245"/>
        <end position="255"/>
    </location>
</feature>
<feature type="region of interest" description="Disordered" evidence="1">
    <location>
        <begin position="245"/>
        <end position="280"/>
    </location>
</feature>
<organism evidence="3 4">
    <name type="scientific">Prorocentrum cordatum</name>
    <dbReference type="NCBI Taxonomy" id="2364126"/>
    <lineage>
        <taxon>Eukaryota</taxon>
        <taxon>Sar</taxon>
        <taxon>Alveolata</taxon>
        <taxon>Dinophyceae</taxon>
        <taxon>Prorocentrales</taxon>
        <taxon>Prorocentraceae</taxon>
        <taxon>Prorocentrum</taxon>
    </lineage>
</organism>
<feature type="region of interest" description="Disordered" evidence="1">
    <location>
        <begin position="1213"/>
        <end position="1282"/>
    </location>
</feature>
<dbReference type="Proteomes" id="UP001189429">
    <property type="component" value="Unassembled WGS sequence"/>
</dbReference>
<accession>A0ABN9RYZ6</accession>
<feature type="chain" id="PRO_5046846562" description="DNA-directed DNA polymerase" evidence="2">
    <location>
        <begin position="22"/>
        <end position="1605"/>
    </location>
</feature>
<protein>
    <recommendedName>
        <fullName evidence="5">DNA-directed DNA polymerase</fullName>
    </recommendedName>
</protein>
<name>A0ABN9RYZ6_9DINO</name>
<evidence type="ECO:0000313" key="3">
    <source>
        <dbReference type="EMBL" id="CAK0824653.1"/>
    </source>
</evidence>
<feature type="region of interest" description="Disordered" evidence="1">
    <location>
        <begin position="1333"/>
        <end position="1356"/>
    </location>
</feature>
<comment type="caution">
    <text evidence="3">The sequence shown here is derived from an EMBL/GenBank/DDBJ whole genome shotgun (WGS) entry which is preliminary data.</text>
</comment>
<evidence type="ECO:0000313" key="4">
    <source>
        <dbReference type="Proteomes" id="UP001189429"/>
    </source>
</evidence>
<feature type="non-terminal residue" evidence="3">
    <location>
        <position position="1605"/>
    </location>
</feature>
<proteinExistence type="predicted"/>
<sequence length="1605" mass="175442">MRAYPTSAIGAVITFLAGFVAHDLPWPALVHEASDLPSRSGPGHELEASSTSSTSTSTSTVLVCSVLVTCSDDPGWTHERVLLWPHNEARTSWQIYTPGNDLYAEDFGDYASLIPMTGRRRYPPGVRNVVAFNRPLQTAELVSLIKRGRGEAVLEHGPPANGWWAGAGQDWLGGRMDIPAPTAVEVPRVRRRLRKKGVEDSNFGQMVPLSAAAILRGRYGLDRDEMGEWRLIEYVEDEQANSWQDDKLTAADRQRPPRSGLGDRLFGGGGGGTATPPAEPTAADVVAGPGEEQAEDLRTCWIDVDETGSRFKEWRKVVQESSQEVFSDSSLRGPPACLEVCRKMYRHGGTPKIWFQEWCKETGISRRDRADHEVQTLIERLYLAGTYGQVNMGALASLEVIARRLLQYTEAYSHSADHANWAAAKQLAGTTNPLDLVPEALRSYASRLSKEEHELEALRARAKTPTAPSAEGGRGAAAAALPPEWCEGLSAAQRRRWLRGGNAACESLSYLHGGIHRGGRAPVSSASQMKMDAISADAQQRVFSAARQWIDVDSAVSEEEAFARLLKGKAGYAPLGSTSMGSYEYSRVSLPDSVVDAPSLASMFPAQARQYLEELASRMLLPPREAALMRELDGLPGCHTDPLLLQRPRSYGKFVRRALSIGLVTLTRRPKSVLGLFFVKKKDGARLRFIVDCRRSNALFRPPPGVDLLSGEGLGRVEMPIMGDSDFAGLCAVLGVGDVADCFHRMKMQGDIRHYFCWPPLDAALTGKTLVEGRPVHAGEQVWPMSQSLPMGFSRSLYFAQAADQRRLDRQPSLAGSLRLSDRGPPLVLGQGAAGSEPGHYMCVDNAGVIGVDAARVASALQEAQRDFDGDHLKFHEVEVLPEGGRTLGCYLDGRRRATRPTDERFAMVRKGLRCLLRRRKVAGWQLEMVLGHMTFMALVRREVLSIFHSVYAFVAQSYHAFSVLWPTVRDELNCYLGIMVMLESSWTRQWAPVVYSSDASLCGYGVAEACFGAEAVAEVGRVSELARWRLGAGLARQHAFECAGFLLDSETGEVVRDEAGAPKRLDAELQRVLASERWELDPSFPEVPSWLLHDSHWATVMADRWAFADDILRLEARALVKAAARAAHCQPVKECRSLLLGDNLAVVLCFCRFRSRDFRLLIQVCRFAALCLAREIKFVVRWIPSEFNSGDEGSRRFDPAYDAQKSFVTHLGSNSLSPQVPASPVDAPAAGARGRREQSAADAEPTCGADASRPARDGPEVDSDAGQPWPPTGRPRSVDQSRGLAARLVLEGATRPPRQSSVAACLRLSPGEPRLADKAVAGHGVAEVAAESESVVSSDAEGPPAAARSRRRLEPRGKAQLRKAIGALETAESGRDDVKLSVGYPGKRSVGTGTLETYRQCVLAFCAWARCCLAALPELMGLDGQLVECMSEKSLTGVEGWRGGKLLGGLMFFHPDFGRLGGLHLPRSLRCLGRWEELSPSRSRKPLVSAIWSALAVDPCHLGAPLVGAMVLIMMLSLTSGPFLAPTEHAVQIWIVWLFPRAWVALSKVGSADDTIPCESGRLPWTCHIFKALKDRQPSQPLLDLSYPQYSTLFRRAATHIGAD</sequence>
<evidence type="ECO:0000256" key="2">
    <source>
        <dbReference type="SAM" id="SignalP"/>
    </source>
</evidence>
<reference evidence="3" key="1">
    <citation type="submission" date="2023-10" db="EMBL/GenBank/DDBJ databases">
        <authorList>
            <person name="Chen Y."/>
            <person name="Shah S."/>
            <person name="Dougan E. K."/>
            <person name="Thang M."/>
            <person name="Chan C."/>
        </authorList>
    </citation>
    <scope>NUCLEOTIDE SEQUENCE [LARGE SCALE GENOMIC DNA]</scope>
</reference>
<evidence type="ECO:0008006" key="5">
    <source>
        <dbReference type="Google" id="ProtNLM"/>
    </source>
</evidence>
<feature type="compositionally biased region" description="Low complexity" evidence="1">
    <location>
        <begin position="1333"/>
        <end position="1342"/>
    </location>
</feature>
<evidence type="ECO:0000256" key="1">
    <source>
        <dbReference type="SAM" id="MobiDB-lite"/>
    </source>
</evidence>
<feature type="signal peptide" evidence="2">
    <location>
        <begin position="1"/>
        <end position="21"/>
    </location>
</feature>
<dbReference type="EMBL" id="CAUYUJ010008691">
    <property type="protein sequence ID" value="CAK0824653.1"/>
    <property type="molecule type" value="Genomic_DNA"/>
</dbReference>
<keyword evidence="2" id="KW-0732">Signal</keyword>